<evidence type="ECO:0000313" key="1">
    <source>
        <dbReference type="EMBL" id="GBN38889.1"/>
    </source>
</evidence>
<evidence type="ECO:0000313" key="2">
    <source>
        <dbReference type="Proteomes" id="UP000499080"/>
    </source>
</evidence>
<dbReference type="EMBL" id="BGPR01009256">
    <property type="protein sequence ID" value="GBN38889.1"/>
    <property type="molecule type" value="Genomic_DNA"/>
</dbReference>
<gene>
    <name evidence="1" type="ORF">AVEN_196720_1</name>
</gene>
<sequence>MESRVPAMLVLWLEREFYIGKYGETGSSQAPTGNLNLANILSSWLQIWRRNMGSQRCRNFLDIPFRRGDTLECTRRFRVTSRPSGEDYIKSALGSRSE</sequence>
<protein>
    <submittedName>
        <fullName evidence="1">Uncharacterized protein</fullName>
    </submittedName>
</protein>
<reference evidence="1 2" key="1">
    <citation type="journal article" date="2019" name="Sci. Rep.">
        <title>Orb-weaving spider Araneus ventricosus genome elucidates the spidroin gene catalogue.</title>
        <authorList>
            <person name="Kono N."/>
            <person name="Nakamura H."/>
            <person name="Ohtoshi R."/>
            <person name="Moran D.A.P."/>
            <person name="Shinohara A."/>
            <person name="Yoshida Y."/>
            <person name="Fujiwara M."/>
            <person name="Mori M."/>
            <person name="Tomita M."/>
            <person name="Arakawa K."/>
        </authorList>
    </citation>
    <scope>NUCLEOTIDE SEQUENCE [LARGE SCALE GENOMIC DNA]</scope>
</reference>
<dbReference type="Proteomes" id="UP000499080">
    <property type="component" value="Unassembled WGS sequence"/>
</dbReference>
<accession>A0A4Y2NJN0</accession>
<proteinExistence type="predicted"/>
<comment type="caution">
    <text evidence="1">The sequence shown here is derived from an EMBL/GenBank/DDBJ whole genome shotgun (WGS) entry which is preliminary data.</text>
</comment>
<keyword evidence="2" id="KW-1185">Reference proteome</keyword>
<organism evidence="1 2">
    <name type="scientific">Araneus ventricosus</name>
    <name type="common">Orbweaver spider</name>
    <name type="synonym">Epeira ventricosa</name>
    <dbReference type="NCBI Taxonomy" id="182803"/>
    <lineage>
        <taxon>Eukaryota</taxon>
        <taxon>Metazoa</taxon>
        <taxon>Ecdysozoa</taxon>
        <taxon>Arthropoda</taxon>
        <taxon>Chelicerata</taxon>
        <taxon>Arachnida</taxon>
        <taxon>Araneae</taxon>
        <taxon>Araneomorphae</taxon>
        <taxon>Entelegynae</taxon>
        <taxon>Araneoidea</taxon>
        <taxon>Araneidae</taxon>
        <taxon>Araneus</taxon>
    </lineage>
</organism>
<name>A0A4Y2NJN0_ARAVE</name>
<dbReference type="AlphaFoldDB" id="A0A4Y2NJN0"/>